<organism evidence="4">
    <name type="scientific">Shewanella xiamenensis</name>
    <dbReference type="NCBI Taxonomy" id="332186"/>
    <lineage>
        <taxon>Bacteria</taxon>
        <taxon>Pseudomonadati</taxon>
        <taxon>Pseudomonadota</taxon>
        <taxon>Gammaproteobacteria</taxon>
        <taxon>Alteromonadales</taxon>
        <taxon>Shewanellaceae</taxon>
        <taxon>Shewanella</taxon>
    </lineage>
</organism>
<comment type="caution">
    <text evidence="4">The sequence shown here is derived from an EMBL/GenBank/DDBJ whole genome shotgun (WGS) entry which is preliminary data.</text>
</comment>
<evidence type="ECO:0000259" key="3">
    <source>
        <dbReference type="PROSITE" id="PS51724"/>
    </source>
</evidence>
<sequence length="233" mass="26183">MSNRDYANRRPQSGAKPRPIRATRARPAAKKAPPSRKLPIPLILFAFIAVGSFGYFLWSIKDTAKQEAPVEVKTEKEVKAREPAATLTPKVKEVERQEVAVAAPVEEQPVVEVEVPKKDPNALPPKPKEEWTYLDELENKHVEVDIPDVVATRAPQQYQLQCASFRQESQANQMKAVIAFQGLEAQVRQIEGTSGTWYKVILGPYERKRDAERKRHTLQNAGINGCQLLAIPK</sequence>
<reference evidence="4" key="1">
    <citation type="journal article" date="2019" name="Int J Environ Res Public Health">
        <title>Characterization of Chromosome-Mediated BlaOXA-894 in Shewanella xiamenensis Isolated from Pig Wastewater.</title>
        <authorList>
            <person name="Zou H."/>
            <person name="Zhou Z."/>
            <person name="Xia H."/>
            <person name="Zhao Q."/>
            <person name="Li X."/>
        </authorList>
    </citation>
    <scope>NUCLEOTIDE SEQUENCE</scope>
    <source>
        <strain evidence="4">2015oxa</strain>
    </source>
</reference>
<dbReference type="EMBL" id="SUNE01000013">
    <property type="protein sequence ID" value="MDG5901434.1"/>
    <property type="molecule type" value="Genomic_DNA"/>
</dbReference>
<feature type="domain" description="SPOR" evidence="3">
    <location>
        <begin position="152"/>
        <end position="233"/>
    </location>
</feature>
<protein>
    <submittedName>
        <fullName evidence="4">Sporulation protein</fullName>
    </submittedName>
</protein>
<dbReference type="AlphaFoldDB" id="A0A1E3UWV3"/>
<dbReference type="PANTHER" id="PTHR34183">
    <property type="entry name" value="ENDOLYTIC PEPTIDOGLYCAN TRANSGLYCOSYLASE RLPA"/>
    <property type="match status" value="1"/>
</dbReference>
<keyword evidence="2" id="KW-0812">Transmembrane</keyword>
<reference evidence="4" key="2">
    <citation type="submission" date="2019-04" db="EMBL/GenBank/DDBJ databases">
        <authorList>
            <person name="Zou H."/>
        </authorList>
    </citation>
    <scope>NUCLEOTIDE SEQUENCE</scope>
    <source>
        <strain evidence="4">2015oxa</strain>
    </source>
</reference>
<keyword evidence="2" id="KW-1133">Transmembrane helix</keyword>
<dbReference type="Gene3D" id="3.30.70.1070">
    <property type="entry name" value="Sporulation related repeat"/>
    <property type="match status" value="1"/>
</dbReference>
<dbReference type="SUPFAM" id="SSF110997">
    <property type="entry name" value="Sporulation related repeat"/>
    <property type="match status" value="1"/>
</dbReference>
<dbReference type="PANTHER" id="PTHR34183:SF1">
    <property type="entry name" value="ENDOLYTIC PEPTIDOGLYCAN TRANSGLYCOSYLASE RLPA"/>
    <property type="match status" value="1"/>
</dbReference>
<name>A0A1E3UWV3_9GAMM</name>
<accession>A0A1E3UWV3</accession>
<proteinExistence type="predicted"/>
<dbReference type="InterPro" id="IPR036680">
    <property type="entry name" value="SPOR-like_sf"/>
</dbReference>
<feature type="compositionally biased region" description="Basic residues" evidence="1">
    <location>
        <begin position="18"/>
        <end position="29"/>
    </location>
</feature>
<dbReference type="GO" id="GO:0042834">
    <property type="term" value="F:peptidoglycan binding"/>
    <property type="evidence" value="ECO:0007669"/>
    <property type="project" value="InterPro"/>
</dbReference>
<gene>
    <name evidence="4" type="ORF">E2650_16375</name>
</gene>
<dbReference type="Pfam" id="PF05036">
    <property type="entry name" value="SPOR"/>
    <property type="match status" value="1"/>
</dbReference>
<keyword evidence="2" id="KW-0472">Membrane</keyword>
<dbReference type="InterPro" id="IPR007730">
    <property type="entry name" value="SPOR-like_dom"/>
</dbReference>
<evidence type="ECO:0000313" key="4">
    <source>
        <dbReference type="EMBL" id="MDG5901434.1"/>
    </source>
</evidence>
<evidence type="ECO:0000256" key="1">
    <source>
        <dbReference type="SAM" id="MobiDB-lite"/>
    </source>
</evidence>
<dbReference type="PROSITE" id="PS51724">
    <property type="entry name" value="SPOR"/>
    <property type="match status" value="1"/>
</dbReference>
<dbReference type="OrthoDB" id="8558195at2"/>
<dbReference type="GO" id="GO:0009279">
    <property type="term" value="C:cell outer membrane"/>
    <property type="evidence" value="ECO:0007669"/>
    <property type="project" value="TreeGrafter"/>
</dbReference>
<feature type="region of interest" description="Disordered" evidence="1">
    <location>
        <begin position="1"/>
        <end position="35"/>
    </location>
</feature>
<evidence type="ECO:0000256" key="2">
    <source>
        <dbReference type="SAM" id="Phobius"/>
    </source>
</evidence>
<dbReference type="Proteomes" id="UP001152518">
    <property type="component" value="Unassembled WGS sequence"/>
</dbReference>
<dbReference type="RefSeq" id="WP_069454184.1">
    <property type="nucleotide sequence ID" value="NZ_CP092630.1"/>
</dbReference>
<feature type="transmembrane region" description="Helical" evidence="2">
    <location>
        <begin position="38"/>
        <end position="58"/>
    </location>
</feature>